<keyword evidence="1" id="KW-0472">Membrane</keyword>
<dbReference type="AlphaFoldDB" id="A0A9N8HXE6"/>
<accession>A0A9N8HXE6</accession>
<comment type="caution">
    <text evidence="2">The sequence shown here is derived from an EMBL/GenBank/DDBJ whole genome shotgun (WGS) entry which is preliminary data.</text>
</comment>
<feature type="transmembrane region" description="Helical" evidence="1">
    <location>
        <begin position="189"/>
        <end position="207"/>
    </location>
</feature>
<dbReference type="EMBL" id="CAICTM010002433">
    <property type="protein sequence ID" value="CAB9529227.1"/>
    <property type="molecule type" value="Genomic_DNA"/>
</dbReference>
<sequence length="276" mass="30251">MATTETLREFRRLAKVSESQSLVEDLIVLTGGLPVLAVPVALLAALLYLSYINQSSKSQDLKKNNSGESIYPSPRTVMATVTAFAVCHSINYDLSRLPSTLLGGRTTILDDNYSTSTTNTKPYSDFATFYHEAYVDFHVTAASRLSHCFLATSVAMIWISDTRLGVASIIALLTGALATIPLLACPIPFVEMALVVTTGIAVTQILCSNPHNGTMTLRWFAFFVTWALLDYLDHYLSGRNGSAAMYVGQHYISWALIGQLQLAFHMVSSGVTHRWQ</sequence>
<gene>
    <name evidence="2" type="ORF">SEMRO_2435_G327540.1</name>
</gene>
<keyword evidence="1" id="KW-1133">Transmembrane helix</keyword>
<reference evidence="2" key="1">
    <citation type="submission" date="2020-06" db="EMBL/GenBank/DDBJ databases">
        <authorList>
            <consortium name="Plant Systems Biology data submission"/>
        </authorList>
    </citation>
    <scope>NUCLEOTIDE SEQUENCE</scope>
    <source>
        <strain evidence="2">D6</strain>
    </source>
</reference>
<feature type="transmembrane region" description="Helical" evidence="1">
    <location>
        <begin position="164"/>
        <end position="183"/>
    </location>
</feature>
<evidence type="ECO:0000313" key="2">
    <source>
        <dbReference type="EMBL" id="CAB9529227.1"/>
    </source>
</evidence>
<protein>
    <submittedName>
        <fullName evidence="2">Uncharacterized protein</fullName>
    </submittedName>
</protein>
<proteinExistence type="predicted"/>
<name>A0A9N8HXE6_9STRA</name>
<evidence type="ECO:0000313" key="3">
    <source>
        <dbReference type="Proteomes" id="UP001153069"/>
    </source>
</evidence>
<organism evidence="2 3">
    <name type="scientific">Seminavis robusta</name>
    <dbReference type="NCBI Taxonomy" id="568900"/>
    <lineage>
        <taxon>Eukaryota</taxon>
        <taxon>Sar</taxon>
        <taxon>Stramenopiles</taxon>
        <taxon>Ochrophyta</taxon>
        <taxon>Bacillariophyta</taxon>
        <taxon>Bacillariophyceae</taxon>
        <taxon>Bacillariophycidae</taxon>
        <taxon>Naviculales</taxon>
        <taxon>Naviculaceae</taxon>
        <taxon>Seminavis</taxon>
    </lineage>
</organism>
<evidence type="ECO:0000256" key="1">
    <source>
        <dbReference type="SAM" id="Phobius"/>
    </source>
</evidence>
<keyword evidence="1" id="KW-0812">Transmembrane</keyword>
<dbReference type="Proteomes" id="UP001153069">
    <property type="component" value="Unassembled WGS sequence"/>
</dbReference>
<feature type="transmembrane region" description="Helical" evidence="1">
    <location>
        <begin position="26"/>
        <end position="49"/>
    </location>
</feature>
<keyword evidence="3" id="KW-1185">Reference proteome</keyword>